<keyword evidence="3" id="KW-1185">Reference proteome</keyword>
<evidence type="ECO:0000313" key="3">
    <source>
        <dbReference type="Proteomes" id="UP000001070"/>
    </source>
</evidence>
<reference evidence="2 3" key="1">
    <citation type="journal article" date="2007" name="Nature">
        <title>Evolution of genes and genomes on the Drosophila phylogeny.</title>
        <authorList>
            <consortium name="Drosophila 12 Genomes Consortium"/>
            <person name="Clark A.G."/>
            <person name="Eisen M.B."/>
            <person name="Smith D.R."/>
            <person name="Bergman C.M."/>
            <person name="Oliver B."/>
            <person name="Markow T.A."/>
            <person name="Kaufman T.C."/>
            <person name="Kellis M."/>
            <person name="Gelbart W."/>
            <person name="Iyer V.N."/>
            <person name="Pollard D.A."/>
            <person name="Sackton T.B."/>
            <person name="Larracuente A.M."/>
            <person name="Singh N.D."/>
            <person name="Abad J.P."/>
            <person name="Abt D.N."/>
            <person name="Adryan B."/>
            <person name="Aguade M."/>
            <person name="Akashi H."/>
            <person name="Anderson W.W."/>
            <person name="Aquadro C.F."/>
            <person name="Ardell D.H."/>
            <person name="Arguello R."/>
            <person name="Artieri C.G."/>
            <person name="Barbash D.A."/>
            <person name="Barker D."/>
            <person name="Barsanti P."/>
            <person name="Batterham P."/>
            <person name="Batzoglou S."/>
            <person name="Begun D."/>
            <person name="Bhutkar A."/>
            <person name="Blanco E."/>
            <person name="Bosak S.A."/>
            <person name="Bradley R.K."/>
            <person name="Brand A.D."/>
            <person name="Brent M.R."/>
            <person name="Brooks A.N."/>
            <person name="Brown R.H."/>
            <person name="Butlin R.K."/>
            <person name="Caggese C."/>
            <person name="Calvi B.R."/>
            <person name="Bernardo de Carvalho A."/>
            <person name="Caspi A."/>
            <person name="Castrezana S."/>
            <person name="Celniker S.E."/>
            <person name="Chang J.L."/>
            <person name="Chapple C."/>
            <person name="Chatterji S."/>
            <person name="Chinwalla A."/>
            <person name="Civetta A."/>
            <person name="Clifton S.W."/>
            <person name="Comeron J.M."/>
            <person name="Costello J.C."/>
            <person name="Coyne J.A."/>
            <person name="Daub J."/>
            <person name="David R.G."/>
            <person name="Delcher A.L."/>
            <person name="Delehaunty K."/>
            <person name="Do C.B."/>
            <person name="Ebling H."/>
            <person name="Edwards K."/>
            <person name="Eickbush T."/>
            <person name="Evans J.D."/>
            <person name="Filipski A."/>
            <person name="Findeiss S."/>
            <person name="Freyhult E."/>
            <person name="Fulton L."/>
            <person name="Fulton R."/>
            <person name="Garcia A.C."/>
            <person name="Gardiner A."/>
            <person name="Garfield D.A."/>
            <person name="Garvin B.E."/>
            <person name="Gibson G."/>
            <person name="Gilbert D."/>
            <person name="Gnerre S."/>
            <person name="Godfrey J."/>
            <person name="Good R."/>
            <person name="Gotea V."/>
            <person name="Gravely B."/>
            <person name="Greenberg A.J."/>
            <person name="Griffiths-Jones S."/>
            <person name="Gross S."/>
            <person name="Guigo R."/>
            <person name="Gustafson E.A."/>
            <person name="Haerty W."/>
            <person name="Hahn M.W."/>
            <person name="Halligan D.L."/>
            <person name="Halpern A.L."/>
            <person name="Halter G.M."/>
            <person name="Han M.V."/>
            <person name="Heger A."/>
            <person name="Hillier L."/>
            <person name="Hinrichs A.S."/>
            <person name="Holmes I."/>
            <person name="Hoskins R.A."/>
            <person name="Hubisz M.J."/>
            <person name="Hultmark D."/>
            <person name="Huntley M.A."/>
            <person name="Jaffe D.B."/>
            <person name="Jagadeeshan S."/>
            <person name="Jeck W.R."/>
            <person name="Johnson J."/>
            <person name="Jones C.D."/>
            <person name="Jordan W.C."/>
            <person name="Karpen G.H."/>
            <person name="Kataoka E."/>
            <person name="Keightley P.D."/>
            <person name="Kheradpour P."/>
            <person name="Kirkness E.F."/>
            <person name="Koerich L.B."/>
            <person name="Kristiansen K."/>
            <person name="Kudrna D."/>
            <person name="Kulathinal R.J."/>
            <person name="Kumar S."/>
            <person name="Kwok R."/>
            <person name="Lander E."/>
            <person name="Langley C.H."/>
            <person name="Lapoint R."/>
            <person name="Lazzaro B.P."/>
            <person name="Lee S.J."/>
            <person name="Levesque L."/>
            <person name="Li R."/>
            <person name="Lin C.F."/>
            <person name="Lin M.F."/>
            <person name="Lindblad-Toh K."/>
            <person name="Llopart A."/>
            <person name="Long M."/>
            <person name="Low L."/>
            <person name="Lozovsky E."/>
            <person name="Lu J."/>
            <person name="Luo M."/>
            <person name="Machado C.A."/>
            <person name="Makalowski W."/>
            <person name="Marzo M."/>
            <person name="Matsuda M."/>
            <person name="Matzkin L."/>
            <person name="McAllister B."/>
            <person name="McBride C.S."/>
            <person name="McKernan B."/>
            <person name="McKernan K."/>
            <person name="Mendez-Lago M."/>
            <person name="Minx P."/>
            <person name="Mollenhauer M.U."/>
            <person name="Montooth K."/>
            <person name="Mount S.M."/>
            <person name="Mu X."/>
            <person name="Myers E."/>
            <person name="Negre B."/>
            <person name="Newfeld S."/>
            <person name="Nielsen R."/>
            <person name="Noor M.A."/>
            <person name="O'Grady P."/>
            <person name="Pachter L."/>
            <person name="Papaceit M."/>
            <person name="Parisi M.J."/>
            <person name="Parisi M."/>
            <person name="Parts L."/>
            <person name="Pedersen J.S."/>
            <person name="Pesole G."/>
            <person name="Phillippy A.M."/>
            <person name="Ponting C.P."/>
            <person name="Pop M."/>
            <person name="Porcelli D."/>
            <person name="Powell J.R."/>
            <person name="Prohaska S."/>
            <person name="Pruitt K."/>
            <person name="Puig M."/>
            <person name="Quesneville H."/>
            <person name="Ram K.R."/>
            <person name="Rand D."/>
            <person name="Rasmussen M.D."/>
            <person name="Reed L.K."/>
            <person name="Reenan R."/>
            <person name="Reily A."/>
            <person name="Remington K.A."/>
            <person name="Rieger T.T."/>
            <person name="Ritchie M.G."/>
            <person name="Robin C."/>
            <person name="Rogers Y.H."/>
            <person name="Rohde C."/>
            <person name="Rozas J."/>
            <person name="Rubenfield M.J."/>
            <person name="Ruiz A."/>
            <person name="Russo S."/>
            <person name="Salzberg S.L."/>
            <person name="Sanchez-Gracia A."/>
            <person name="Saranga D.J."/>
            <person name="Sato H."/>
            <person name="Schaeffer S.W."/>
            <person name="Schatz M.C."/>
            <person name="Schlenke T."/>
            <person name="Schwartz R."/>
            <person name="Segarra C."/>
            <person name="Singh R.S."/>
            <person name="Sirot L."/>
            <person name="Sirota M."/>
            <person name="Sisneros N.B."/>
            <person name="Smith C.D."/>
            <person name="Smith T.F."/>
            <person name="Spieth J."/>
            <person name="Stage D.E."/>
            <person name="Stark A."/>
            <person name="Stephan W."/>
            <person name="Strausberg R.L."/>
            <person name="Strempel S."/>
            <person name="Sturgill D."/>
            <person name="Sutton G."/>
            <person name="Sutton G.G."/>
            <person name="Tao W."/>
            <person name="Teichmann S."/>
            <person name="Tobari Y.N."/>
            <person name="Tomimura Y."/>
            <person name="Tsolas J.M."/>
            <person name="Valente V.L."/>
            <person name="Venter E."/>
            <person name="Venter J.C."/>
            <person name="Vicario S."/>
            <person name="Vieira F.G."/>
            <person name="Vilella A.J."/>
            <person name="Villasante A."/>
            <person name="Walenz B."/>
            <person name="Wang J."/>
            <person name="Wasserman M."/>
            <person name="Watts T."/>
            <person name="Wilson D."/>
            <person name="Wilson R.K."/>
            <person name="Wing R.A."/>
            <person name="Wolfner M.F."/>
            <person name="Wong A."/>
            <person name="Wong G.K."/>
            <person name="Wu C.I."/>
            <person name="Wu G."/>
            <person name="Yamamoto D."/>
            <person name="Yang H.P."/>
            <person name="Yang S.P."/>
            <person name="Yorke J.A."/>
            <person name="Yoshida K."/>
            <person name="Zdobnov E."/>
            <person name="Zhang P."/>
            <person name="Zhang Y."/>
            <person name="Zimin A.V."/>
            <person name="Baldwin J."/>
            <person name="Abdouelleil A."/>
            <person name="Abdulkadir J."/>
            <person name="Abebe A."/>
            <person name="Abera B."/>
            <person name="Abreu J."/>
            <person name="Acer S.C."/>
            <person name="Aftuck L."/>
            <person name="Alexander A."/>
            <person name="An P."/>
            <person name="Anderson E."/>
            <person name="Anderson S."/>
            <person name="Arachi H."/>
            <person name="Azer M."/>
            <person name="Bachantsang P."/>
            <person name="Barry A."/>
            <person name="Bayul T."/>
            <person name="Berlin A."/>
            <person name="Bessette D."/>
            <person name="Bloom T."/>
            <person name="Blye J."/>
            <person name="Boguslavskiy L."/>
            <person name="Bonnet C."/>
            <person name="Boukhgalter B."/>
            <person name="Bourzgui I."/>
            <person name="Brown A."/>
            <person name="Cahill P."/>
            <person name="Channer S."/>
            <person name="Cheshatsang Y."/>
            <person name="Chuda L."/>
            <person name="Citroen M."/>
            <person name="Collymore A."/>
            <person name="Cooke P."/>
            <person name="Costello M."/>
            <person name="D'Aco K."/>
            <person name="Daza R."/>
            <person name="De Haan G."/>
            <person name="DeGray S."/>
            <person name="DeMaso C."/>
            <person name="Dhargay N."/>
            <person name="Dooley K."/>
            <person name="Dooley E."/>
            <person name="Doricent M."/>
            <person name="Dorje P."/>
            <person name="Dorjee K."/>
            <person name="Dupes A."/>
            <person name="Elong R."/>
            <person name="Falk J."/>
            <person name="Farina A."/>
            <person name="Faro S."/>
            <person name="Ferguson D."/>
            <person name="Fisher S."/>
            <person name="Foley C.D."/>
            <person name="Franke A."/>
            <person name="Friedrich D."/>
            <person name="Gadbois L."/>
            <person name="Gearin G."/>
            <person name="Gearin C.R."/>
            <person name="Giannoukos G."/>
            <person name="Goode T."/>
            <person name="Graham J."/>
            <person name="Grandbois E."/>
            <person name="Grewal S."/>
            <person name="Gyaltsen K."/>
            <person name="Hafez N."/>
            <person name="Hagos B."/>
            <person name="Hall J."/>
            <person name="Henson C."/>
            <person name="Hollinger A."/>
            <person name="Honan T."/>
            <person name="Huard M.D."/>
            <person name="Hughes L."/>
            <person name="Hurhula B."/>
            <person name="Husby M.E."/>
            <person name="Kamat A."/>
            <person name="Kanga B."/>
            <person name="Kashin S."/>
            <person name="Khazanovich D."/>
            <person name="Kisner P."/>
            <person name="Lance K."/>
            <person name="Lara M."/>
            <person name="Lee W."/>
            <person name="Lennon N."/>
            <person name="Letendre F."/>
            <person name="LeVine R."/>
            <person name="Lipovsky A."/>
            <person name="Liu X."/>
            <person name="Liu J."/>
            <person name="Liu S."/>
            <person name="Lokyitsang T."/>
            <person name="Lokyitsang Y."/>
            <person name="Lubonja R."/>
            <person name="Lui A."/>
            <person name="MacDonald P."/>
            <person name="Magnisalis V."/>
            <person name="Maru K."/>
            <person name="Matthews C."/>
            <person name="McCusker W."/>
            <person name="McDonough S."/>
            <person name="Mehta T."/>
            <person name="Meldrim J."/>
            <person name="Meneus L."/>
            <person name="Mihai O."/>
            <person name="Mihalev A."/>
            <person name="Mihova T."/>
            <person name="Mittelman R."/>
            <person name="Mlenga V."/>
            <person name="Montmayeur A."/>
            <person name="Mulrain L."/>
            <person name="Navidi A."/>
            <person name="Naylor J."/>
            <person name="Negash T."/>
            <person name="Nguyen T."/>
            <person name="Nguyen N."/>
            <person name="Nicol R."/>
            <person name="Norbu C."/>
            <person name="Norbu N."/>
            <person name="Novod N."/>
            <person name="O'Neill B."/>
            <person name="Osman S."/>
            <person name="Markiewicz E."/>
            <person name="Oyono O.L."/>
            <person name="Patti C."/>
            <person name="Phunkhang P."/>
            <person name="Pierre F."/>
            <person name="Priest M."/>
            <person name="Raghuraman S."/>
            <person name="Rege F."/>
            <person name="Reyes R."/>
            <person name="Rise C."/>
            <person name="Rogov P."/>
            <person name="Ross K."/>
            <person name="Ryan E."/>
            <person name="Settipalli S."/>
            <person name="Shea T."/>
            <person name="Sherpa N."/>
            <person name="Shi L."/>
            <person name="Shih D."/>
            <person name="Sparrow T."/>
            <person name="Spaulding J."/>
            <person name="Stalker J."/>
            <person name="Stange-Thomann N."/>
            <person name="Stavropoulos S."/>
            <person name="Stone C."/>
            <person name="Strader C."/>
            <person name="Tesfaye S."/>
            <person name="Thomson T."/>
            <person name="Thoulutsang Y."/>
            <person name="Thoulutsang D."/>
            <person name="Topham K."/>
            <person name="Topping I."/>
            <person name="Tsamla T."/>
            <person name="Vassiliev H."/>
            <person name="Vo A."/>
            <person name="Wangchuk T."/>
            <person name="Wangdi T."/>
            <person name="Weiand M."/>
            <person name="Wilkinson J."/>
            <person name="Wilson A."/>
            <person name="Yadav S."/>
            <person name="Young G."/>
            <person name="Yu Q."/>
            <person name="Zembek L."/>
            <person name="Zhong D."/>
            <person name="Zimmer A."/>
            <person name="Zwirko Z."/>
            <person name="Jaffe D.B."/>
            <person name="Alvarez P."/>
            <person name="Brockman W."/>
            <person name="Butler J."/>
            <person name="Chin C."/>
            <person name="Gnerre S."/>
            <person name="Grabherr M."/>
            <person name="Kleber M."/>
            <person name="Mauceli E."/>
            <person name="MacCallum I."/>
        </authorList>
    </citation>
    <scope>NUCLEOTIDE SEQUENCE [LARGE SCALE GENOMIC DNA]</scope>
    <source>
        <strain evidence="3">Tucson 15287-2541.00</strain>
    </source>
</reference>
<evidence type="ECO:0000256" key="1">
    <source>
        <dbReference type="SAM" id="Phobius"/>
    </source>
</evidence>
<dbReference type="Proteomes" id="UP000001070">
    <property type="component" value="Unassembled WGS sequence"/>
</dbReference>
<accession>B4JWD9</accession>
<keyword evidence="1" id="KW-1133">Transmembrane helix</keyword>
<feature type="transmembrane region" description="Helical" evidence="1">
    <location>
        <begin position="12"/>
        <end position="32"/>
    </location>
</feature>
<dbReference type="InParanoid" id="B4JWD9"/>
<proteinExistence type="predicted"/>
<protein>
    <submittedName>
        <fullName evidence="2">GH22757</fullName>
    </submittedName>
</protein>
<evidence type="ECO:0000313" key="2">
    <source>
        <dbReference type="EMBL" id="EDV98277.1"/>
    </source>
</evidence>
<organism evidence="3">
    <name type="scientific">Drosophila grimshawi</name>
    <name type="common">Hawaiian fruit fly</name>
    <name type="synonym">Idiomyia grimshawi</name>
    <dbReference type="NCBI Taxonomy" id="7222"/>
    <lineage>
        <taxon>Eukaryota</taxon>
        <taxon>Metazoa</taxon>
        <taxon>Ecdysozoa</taxon>
        <taxon>Arthropoda</taxon>
        <taxon>Hexapoda</taxon>
        <taxon>Insecta</taxon>
        <taxon>Pterygota</taxon>
        <taxon>Neoptera</taxon>
        <taxon>Endopterygota</taxon>
        <taxon>Diptera</taxon>
        <taxon>Brachycera</taxon>
        <taxon>Muscomorpha</taxon>
        <taxon>Ephydroidea</taxon>
        <taxon>Drosophilidae</taxon>
        <taxon>Drosophila</taxon>
        <taxon>Hawaiian Drosophila</taxon>
    </lineage>
</organism>
<dbReference type="HOGENOM" id="CLU_2388503_0_0_1"/>
<dbReference type="EMBL" id="CH916375">
    <property type="protein sequence ID" value="EDV98277.1"/>
    <property type="molecule type" value="Genomic_DNA"/>
</dbReference>
<name>B4JWD9_DROGR</name>
<keyword evidence="1" id="KW-0472">Membrane</keyword>
<keyword evidence="1" id="KW-0812">Transmembrane</keyword>
<gene>
    <name evidence="2" type="primary">Dgri\GH22757</name>
    <name evidence="2" type="ORF">Dgri_GH22757</name>
</gene>
<dbReference type="AlphaFoldDB" id="B4JWD9"/>
<sequence length="94" mass="10315">MNNNNSNNINNINNINIMVIIIANIIIIGVIYNKKNDDDKAKTLLAFEQCSTLARFSVPVPHPGISLIALAGLLGNEQRATCNVQRTNNQLDVL</sequence>